<evidence type="ECO:0000313" key="2">
    <source>
        <dbReference type="Proteomes" id="UP000580474"/>
    </source>
</evidence>
<dbReference type="SUPFAM" id="SSF53474">
    <property type="entry name" value="alpha/beta-Hydrolases"/>
    <property type="match status" value="1"/>
</dbReference>
<organism evidence="1 2">
    <name type="scientific">Saccharopolyspora gloriosae</name>
    <dbReference type="NCBI Taxonomy" id="455344"/>
    <lineage>
        <taxon>Bacteria</taxon>
        <taxon>Bacillati</taxon>
        <taxon>Actinomycetota</taxon>
        <taxon>Actinomycetes</taxon>
        <taxon>Pseudonocardiales</taxon>
        <taxon>Pseudonocardiaceae</taxon>
        <taxon>Saccharopolyspora</taxon>
    </lineage>
</organism>
<keyword evidence="2" id="KW-1185">Reference proteome</keyword>
<protein>
    <submittedName>
        <fullName evidence="1">Acetyl esterase/lipase</fullName>
    </submittedName>
</protein>
<dbReference type="EMBL" id="JACHIV010000001">
    <property type="protein sequence ID" value="MBB5071308.1"/>
    <property type="molecule type" value="Genomic_DNA"/>
</dbReference>
<reference evidence="1 2" key="1">
    <citation type="submission" date="2020-08" db="EMBL/GenBank/DDBJ databases">
        <title>Sequencing the genomes of 1000 actinobacteria strains.</title>
        <authorList>
            <person name="Klenk H.-P."/>
        </authorList>
    </citation>
    <scope>NUCLEOTIDE SEQUENCE [LARGE SCALE GENOMIC DNA]</scope>
    <source>
        <strain evidence="1 2">DSM 45582</strain>
    </source>
</reference>
<gene>
    <name evidence="1" type="ORF">BJ969_004396</name>
</gene>
<dbReference type="Proteomes" id="UP000580474">
    <property type="component" value="Unassembled WGS sequence"/>
</dbReference>
<dbReference type="RefSeq" id="WP_184481554.1">
    <property type="nucleotide sequence ID" value="NZ_JACHIV010000001.1"/>
</dbReference>
<name>A0A840NLV3_9PSEU</name>
<dbReference type="InterPro" id="IPR029058">
    <property type="entry name" value="AB_hydrolase_fold"/>
</dbReference>
<dbReference type="Gene3D" id="3.40.50.1820">
    <property type="entry name" value="alpha/beta hydrolase"/>
    <property type="match status" value="1"/>
</dbReference>
<dbReference type="AlphaFoldDB" id="A0A840NLV3"/>
<proteinExistence type="predicted"/>
<sequence>MAEPTYLQPFVLPVADVEPERDGAIDVYRPGEEAGEPLPVVVFVHGGPLPPQLRPTPREWPVFRGYGSLAAGSGAIGITIDHPLHSPADYPVAADALADAVARARELPGADRDRVALWFFSGGGLLTADWIGGAPEWLRCVAASYPVLAPLPGWEVDARFRPAEALASAGSLPILLTRAGLEDAEIADGVGAFTAQAHQRGAHLDVIDVPEGRHSFDVLDHAPASRAAVTRAMSWVLRELRA</sequence>
<accession>A0A840NLV3</accession>
<evidence type="ECO:0000313" key="1">
    <source>
        <dbReference type="EMBL" id="MBB5071308.1"/>
    </source>
</evidence>
<comment type="caution">
    <text evidence="1">The sequence shown here is derived from an EMBL/GenBank/DDBJ whole genome shotgun (WGS) entry which is preliminary data.</text>
</comment>